<accession>A0A2U3NLE0</accession>
<dbReference type="Pfam" id="PF02796">
    <property type="entry name" value="HTH_7"/>
    <property type="match status" value="1"/>
</dbReference>
<dbReference type="PROSITE" id="PS51736">
    <property type="entry name" value="RECOMBINASES_3"/>
    <property type="match status" value="1"/>
</dbReference>
<keyword evidence="2" id="KW-0229">DNA integration</keyword>
<dbReference type="PANTHER" id="PTHR30461">
    <property type="entry name" value="DNA-INVERTASE FROM LAMBDOID PROPHAGE"/>
    <property type="match status" value="1"/>
</dbReference>
<evidence type="ECO:0000256" key="1">
    <source>
        <dbReference type="ARBA" id="ARBA00009913"/>
    </source>
</evidence>
<dbReference type="PANTHER" id="PTHR30461:SF2">
    <property type="entry name" value="SERINE RECOMBINASE PINE-RELATED"/>
    <property type="match status" value="1"/>
</dbReference>
<dbReference type="FunFam" id="3.40.50.1390:FF:000001">
    <property type="entry name" value="DNA recombinase"/>
    <property type="match status" value="1"/>
</dbReference>
<dbReference type="InterPro" id="IPR009057">
    <property type="entry name" value="Homeodomain-like_sf"/>
</dbReference>
<dbReference type="CDD" id="cd00569">
    <property type="entry name" value="HTH_Hin_like"/>
    <property type="match status" value="1"/>
</dbReference>
<proteinExistence type="inferred from homology"/>
<dbReference type="Proteomes" id="UP000240988">
    <property type="component" value="Unassembled WGS sequence"/>
</dbReference>
<reference evidence="7 8" key="1">
    <citation type="submission" date="2017-01" db="EMBL/GenBank/DDBJ databases">
        <authorList>
            <consortium name="Urmite Genomes"/>
        </authorList>
    </citation>
    <scope>NUCLEOTIDE SEQUENCE [LARGE SCALE GENOMIC DNA]</scope>
    <source>
        <strain evidence="7 8">AB57</strain>
    </source>
</reference>
<dbReference type="CDD" id="cd03768">
    <property type="entry name" value="SR_ResInv"/>
    <property type="match status" value="1"/>
</dbReference>
<protein>
    <submittedName>
        <fullName evidence="7">Site-specific DNA recombinase related to the DNA invertase Pin</fullName>
    </submittedName>
</protein>
<feature type="domain" description="Resolvase/invertase-type recombinase catalytic" evidence="6">
    <location>
        <begin position="14"/>
        <end position="147"/>
    </location>
</feature>
<organism evidence="7 8">
    <name type="scientific">Mycobacterium rhizamassiliense</name>
    <dbReference type="NCBI Taxonomy" id="1841860"/>
    <lineage>
        <taxon>Bacteria</taxon>
        <taxon>Bacillati</taxon>
        <taxon>Actinomycetota</taxon>
        <taxon>Actinomycetes</taxon>
        <taxon>Mycobacteriales</taxon>
        <taxon>Mycobacteriaceae</taxon>
        <taxon>Mycobacterium</taxon>
    </lineage>
</organism>
<dbReference type="InterPro" id="IPR006120">
    <property type="entry name" value="Resolvase_HTH_dom"/>
</dbReference>
<sequence>MSHENDVDRNPVGQRIGYTRVSTIAQTLAQQNDALAKAAVTKMFSDIMSGGRDDRPGLAELMAYVREGDTVVVWKLDRLGRNTLHILETVKALTNGGVTLVSVTDGIDSSTPAGRMMIGVLGSLAEYERELVKERTALKRASSRANGTRFGRPRKVGDAEHIATARRMKADGHSAKDIAKYLGVSRATLYRYLVDEEAADAEAGRLTLAV</sequence>
<dbReference type="SUPFAM" id="SSF53041">
    <property type="entry name" value="Resolvase-like"/>
    <property type="match status" value="1"/>
</dbReference>
<evidence type="ECO:0000256" key="5">
    <source>
        <dbReference type="PIRSR" id="PIRSR606118-50"/>
    </source>
</evidence>
<evidence type="ECO:0000256" key="4">
    <source>
        <dbReference type="ARBA" id="ARBA00023172"/>
    </source>
</evidence>
<evidence type="ECO:0000259" key="6">
    <source>
        <dbReference type="PROSITE" id="PS51736"/>
    </source>
</evidence>
<keyword evidence="3" id="KW-0238">DNA-binding</keyword>
<evidence type="ECO:0000313" key="8">
    <source>
        <dbReference type="Proteomes" id="UP000240988"/>
    </source>
</evidence>
<evidence type="ECO:0000313" key="7">
    <source>
        <dbReference type="EMBL" id="SPM32357.1"/>
    </source>
</evidence>
<keyword evidence="8" id="KW-1185">Reference proteome</keyword>
<dbReference type="AlphaFoldDB" id="A0A2U3NLE0"/>
<feature type="active site" description="O-(5'-phospho-DNA)-serine intermediate" evidence="5">
    <location>
        <position position="22"/>
    </location>
</feature>
<dbReference type="Gene3D" id="3.40.50.1390">
    <property type="entry name" value="Resolvase, N-terminal catalytic domain"/>
    <property type="match status" value="1"/>
</dbReference>
<name>A0A2U3NLE0_9MYCO</name>
<evidence type="ECO:0000256" key="2">
    <source>
        <dbReference type="ARBA" id="ARBA00022908"/>
    </source>
</evidence>
<dbReference type="GO" id="GO:0003677">
    <property type="term" value="F:DNA binding"/>
    <property type="evidence" value="ECO:0007669"/>
    <property type="project" value="UniProtKB-KW"/>
</dbReference>
<dbReference type="GO" id="GO:0000150">
    <property type="term" value="F:DNA strand exchange activity"/>
    <property type="evidence" value="ECO:0007669"/>
    <property type="project" value="InterPro"/>
</dbReference>
<gene>
    <name evidence="7" type="ORF">MRAB57_155</name>
</gene>
<dbReference type="EMBL" id="FUFA01000001">
    <property type="protein sequence ID" value="SPM32357.1"/>
    <property type="molecule type" value="Genomic_DNA"/>
</dbReference>
<dbReference type="InterPro" id="IPR050639">
    <property type="entry name" value="SSR_resolvase"/>
</dbReference>
<comment type="similarity">
    <text evidence="1">Belongs to the site-specific recombinase resolvase family.</text>
</comment>
<dbReference type="Pfam" id="PF00239">
    <property type="entry name" value="Resolvase"/>
    <property type="match status" value="1"/>
</dbReference>
<dbReference type="InterPro" id="IPR006118">
    <property type="entry name" value="Recombinase_CS"/>
</dbReference>
<dbReference type="STRING" id="1841860.GCA_900157375_00155"/>
<dbReference type="Gene3D" id="1.10.10.60">
    <property type="entry name" value="Homeodomain-like"/>
    <property type="match status" value="1"/>
</dbReference>
<dbReference type="SMART" id="SM00857">
    <property type="entry name" value="Resolvase"/>
    <property type="match status" value="1"/>
</dbReference>
<dbReference type="InterPro" id="IPR006119">
    <property type="entry name" value="Resolv_N"/>
</dbReference>
<dbReference type="OrthoDB" id="3405463at2"/>
<dbReference type="PROSITE" id="PS00398">
    <property type="entry name" value="RECOMBINASES_2"/>
    <property type="match status" value="1"/>
</dbReference>
<dbReference type="SUPFAM" id="SSF46689">
    <property type="entry name" value="Homeodomain-like"/>
    <property type="match status" value="1"/>
</dbReference>
<evidence type="ECO:0000256" key="3">
    <source>
        <dbReference type="ARBA" id="ARBA00023125"/>
    </source>
</evidence>
<dbReference type="InterPro" id="IPR036162">
    <property type="entry name" value="Resolvase-like_N_sf"/>
</dbReference>
<dbReference type="RefSeq" id="WP_077085866.1">
    <property type="nucleotide sequence ID" value="NZ_LT721901.1"/>
</dbReference>
<dbReference type="GO" id="GO:0015074">
    <property type="term" value="P:DNA integration"/>
    <property type="evidence" value="ECO:0007669"/>
    <property type="project" value="UniProtKB-KW"/>
</dbReference>
<keyword evidence="4" id="KW-0233">DNA recombination</keyword>